<proteinExistence type="predicted"/>
<sequence>MPAKKSDNLNVLKMRNYCLKCGKKGECKSLCSIAEGYVNQDYCERVEMLLNSPEIWTDIGSLTGIDPLTSQDLKKIIIELYLSGKNAYDIKTHIYYSRQHIDRIIQEYRKLCKEKP</sequence>
<name>A0A6M3LDW9_9ZZZZ</name>
<gene>
    <name evidence="1" type="ORF">MM415A00828_0020</name>
    <name evidence="2" type="ORF">MM415B04605_0007</name>
    <name evidence="3" type="ORF">TM448B01616_0017</name>
</gene>
<organism evidence="2">
    <name type="scientific">viral metagenome</name>
    <dbReference type="NCBI Taxonomy" id="1070528"/>
    <lineage>
        <taxon>unclassified sequences</taxon>
        <taxon>metagenomes</taxon>
        <taxon>organismal metagenomes</taxon>
    </lineage>
</organism>
<evidence type="ECO:0000313" key="3">
    <source>
        <dbReference type="EMBL" id="QJH99537.1"/>
    </source>
</evidence>
<protein>
    <submittedName>
        <fullName evidence="2">Uncharacterized protein</fullName>
    </submittedName>
</protein>
<evidence type="ECO:0000313" key="2">
    <source>
        <dbReference type="EMBL" id="QJA92539.1"/>
    </source>
</evidence>
<dbReference type="EMBL" id="MT142395">
    <property type="protein sequence ID" value="QJA79798.1"/>
    <property type="molecule type" value="Genomic_DNA"/>
</dbReference>
<dbReference type="AlphaFoldDB" id="A0A6M3LDW9"/>
<evidence type="ECO:0000313" key="1">
    <source>
        <dbReference type="EMBL" id="QJA79798.1"/>
    </source>
</evidence>
<accession>A0A6M3LDW9</accession>
<dbReference type="EMBL" id="MT143075">
    <property type="protein sequence ID" value="QJA92539.1"/>
    <property type="molecule type" value="Genomic_DNA"/>
</dbReference>
<reference evidence="2" key="1">
    <citation type="submission" date="2020-03" db="EMBL/GenBank/DDBJ databases">
        <title>The deep terrestrial virosphere.</title>
        <authorList>
            <person name="Holmfeldt K."/>
            <person name="Nilsson E."/>
            <person name="Simone D."/>
            <person name="Lopez-Fernandez M."/>
            <person name="Wu X."/>
            <person name="de Brujin I."/>
            <person name="Lundin D."/>
            <person name="Andersson A."/>
            <person name="Bertilsson S."/>
            <person name="Dopson M."/>
        </authorList>
    </citation>
    <scope>NUCLEOTIDE SEQUENCE</scope>
    <source>
        <strain evidence="1">MM415A00828</strain>
        <strain evidence="2">MM415B04605</strain>
        <strain evidence="3">TM448B01616</strain>
    </source>
</reference>
<dbReference type="EMBL" id="MT144795">
    <property type="protein sequence ID" value="QJH99537.1"/>
    <property type="molecule type" value="Genomic_DNA"/>
</dbReference>